<dbReference type="OrthoDB" id="20368at2759"/>
<organism evidence="6 7">
    <name type="scientific">Trichodelitschia bisporula</name>
    <dbReference type="NCBI Taxonomy" id="703511"/>
    <lineage>
        <taxon>Eukaryota</taxon>
        <taxon>Fungi</taxon>
        <taxon>Dikarya</taxon>
        <taxon>Ascomycota</taxon>
        <taxon>Pezizomycotina</taxon>
        <taxon>Dothideomycetes</taxon>
        <taxon>Dothideomycetes incertae sedis</taxon>
        <taxon>Phaeotrichales</taxon>
        <taxon>Phaeotrichaceae</taxon>
        <taxon>Trichodelitschia</taxon>
    </lineage>
</organism>
<dbReference type="GO" id="GO:0034272">
    <property type="term" value="C:phosphatidylinositol 3-kinase complex, class III, type II"/>
    <property type="evidence" value="ECO:0007669"/>
    <property type="project" value="TreeGrafter"/>
</dbReference>
<evidence type="ECO:0000313" key="7">
    <source>
        <dbReference type="Proteomes" id="UP000799640"/>
    </source>
</evidence>
<evidence type="ECO:0000256" key="1">
    <source>
        <dbReference type="ARBA" id="ARBA00005965"/>
    </source>
</evidence>
<feature type="compositionally biased region" description="Polar residues" evidence="3">
    <location>
        <begin position="132"/>
        <end position="142"/>
    </location>
</feature>
<dbReference type="PANTHER" id="PTHR12768:SF4">
    <property type="entry name" value="BECLIN-1"/>
    <property type="match status" value="1"/>
</dbReference>
<dbReference type="GO" id="GO:0006995">
    <property type="term" value="P:cellular response to nitrogen starvation"/>
    <property type="evidence" value="ECO:0007669"/>
    <property type="project" value="TreeGrafter"/>
</dbReference>
<protein>
    <submittedName>
        <fullName evidence="6">Autophagy protein Apg6</fullName>
    </submittedName>
</protein>
<feature type="domain" description="Atg6 BARA" evidence="4">
    <location>
        <begin position="291"/>
        <end position="494"/>
    </location>
</feature>
<feature type="coiled-coil region" evidence="2">
    <location>
        <begin position="163"/>
        <end position="294"/>
    </location>
</feature>
<keyword evidence="7" id="KW-1185">Reference proteome</keyword>
<dbReference type="InterPro" id="IPR041691">
    <property type="entry name" value="Atg6/beclin_CC"/>
</dbReference>
<gene>
    <name evidence="6" type="ORF">EJ06DRAFT_549190</name>
</gene>
<dbReference type="GO" id="GO:0000407">
    <property type="term" value="C:phagophore assembly site"/>
    <property type="evidence" value="ECO:0007669"/>
    <property type="project" value="TreeGrafter"/>
</dbReference>
<dbReference type="GO" id="GO:0045324">
    <property type="term" value="P:late endosome to vacuole transport"/>
    <property type="evidence" value="ECO:0007669"/>
    <property type="project" value="TreeGrafter"/>
</dbReference>
<evidence type="ECO:0000313" key="6">
    <source>
        <dbReference type="EMBL" id="KAF2400525.1"/>
    </source>
</evidence>
<evidence type="ECO:0000256" key="2">
    <source>
        <dbReference type="SAM" id="Coils"/>
    </source>
</evidence>
<feature type="domain" description="Atg6/beclin coiled-coil" evidence="5">
    <location>
        <begin position="160"/>
        <end position="288"/>
    </location>
</feature>
<dbReference type="InterPro" id="IPR007243">
    <property type="entry name" value="Atg6/Beclin"/>
</dbReference>
<dbReference type="GO" id="GO:0000045">
    <property type="term" value="P:autophagosome assembly"/>
    <property type="evidence" value="ECO:0007669"/>
    <property type="project" value="TreeGrafter"/>
</dbReference>
<reference evidence="6" key="1">
    <citation type="journal article" date="2020" name="Stud. Mycol.">
        <title>101 Dothideomycetes genomes: a test case for predicting lifestyles and emergence of pathogens.</title>
        <authorList>
            <person name="Haridas S."/>
            <person name="Albert R."/>
            <person name="Binder M."/>
            <person name="Bloem J."/>
            <person name="Labutti K."/>
            <person name="Salamov A."/>
            <person name="Andreopoulos B."/>
            <person name="Baker S."/>
            <person name="Barry K."/>
            <person name="Bills G."/>
            <person name="Bluhm B."/>
            <person name="Cannon C."/>
            <person name="Castanera R."/>
            <person name="Culley D."/>
            <person name="Daum C."/>
            <person name="Ezra D."/>
            <person name="Gonzalez J."/>
            <person name="Henrissat B."/>
            <person name="Kuo A."/>
            <person name="Liang C."/>
            <person name="Lipzen A."/>
            <person name="Lutzoni F."/>
            <person name="Magnuson J."/>
            <person name="Mondo S."/>
            <person name="Nolan M."/>
            <person name="Ohm R."/>
            <person name="Pangilinan J."/>
            <person name="Park H.-J."/>
            <person name="Ramirez L."/>
            <person name="Alfaro M."/>
            <person name="Sun H."/>
            <person name="Tritt A."/>
            <person name="Yoshinaga Y."/>
            <person name="Zwiers L.-H."/>
            <person name="Turgeon B."/>
            <person name="Goodwin S."/>
            <person name="Spatafora J."/>
            <person name="Crous P."/>
            <person name="Grigoriev I."/>
        </authorList>
    </citation>
    <scope>NUCLEOTIDE SEQUENCE</scope>
    <source>
        <strain evidence="6">CBS 262.69</strain>
    </source>
</reference>
<accession>A0A6G1HXR1</accession>
<dbReference type="EMBL" id="ML996695">
    <property type="protein sequence ID" value="KAF2400525.1"/>
    <property type="molecule type" value="Genomic_DNA"/>
</dbReference>
<dbReference type="InterPro" id="IPR040455">
    <property type="entry name" value="Atg6_BARA"/>
</dbReference>
<dbReference type="Pfam" id="PF04111">
    <property type="entry name" value="APG6"/>
    <property type="match status" value="1"/>
</dbReference>
<evidence type="ECO:0000259" key="5">
    <source>
        <dbReference type="Pfam" id="PF17675"/>
    </source>
</evidence>
<dbReference type="PANTHER" id="PTHR12768">
    <property type="entry name" value="BECLIN 1"/>
    <property type="match status" value="1"/>
</dbReference>
<dbReference type="Pfam" id="PF17675">
    <property type="entry name" value="APG6_N"/>
    <property type="match status" value="1"/>
</dbReference>
<name>A0A6G1HXR1_9PEZI</name>
<dbReference type="Proteomes" id="UP000799640">
    <property type="component" value="Unassembled WGS sequence"/>
</dbReference>
<dbReference type="Gene3D" id="1.10.418.40">
    <property type="entry name" value="Autophagy protein 6/Beclin 1"/>
    <property type="match status" value="1"/>
</dbReference>
<dbReference type="AlphaFoldDB" id="A0A6G1HXR1"/>
<feature type="region of interest" description="Disordered" evidence="3">
    <location>
        <begin position="29"/>
        <end position="49"/>
    </location>
</feature>
<feature type="compositionally biased region" description="Polar residues" evidence="3">
    <location>
        <begin position="100"/>
        <end position="115"/>
    </location>
</feature>
<dbReference type="GO" id="GO:0034271">
    <property type="term" value="C:phosphatidylinositol 3-kinase complex, class III, type I"/>
    <property type="evidence" value="ECO:0007669"/>
    <property type="project" value="TreeGrafter"/>
</dbReference>
<dbReference type="InterPro" id="IPR038274">
    <property type="entry name" value="Atg6/Beclin_C_sf"/>
</dbReference>
<feature type="region of interest" description="Disordered" evidence="3">
    <location>
        <begin position="100"/>
        <end position="142"/>
    </location>
</feature>
<comment type="similarity">
    <text evidence="1">Belongs to the beclin family.</text>
</comment>
<dbReference type="Gene3D" id="6.10.250.3110">
    <property type="match status" value="1"/>
</dbReference>
<keyword evidence="2" id="KW-0175">Coiled coil</keyword>
<dbReference type="GO" id="GO:0030674">
    <property type="term" value="F:protein-macromolecule adaptor activity"/>
    <property type="evidence" value="ECO:0007669"/>
    <property type="project" value="TreeGrafter"/>
</dbReference>
<evidence type="ECO:0000259" key="4">
    <source>
        <dbReference type="Pfam" id="PF04111"/>
    </source>
</evidence>
<feature type="compositionally biased region" description="Basic and acidic residues" evidence="3">
    <location>
        <begin position="39"/>
        <end position="49"/>
    </location>
</feature>
<dbReference type="GO" id="GO:0000423">
    <property type="term" value="P:mitophagy"/>
    <property type="evidence" value="ECO:0007669"/>
    <property type="project" value="TreeGrafter"/>
</dbReference>
<evidence type="ECO:0000256" key="3">
    <source>
        <dbReference type="SAM" id="MobiDB-lite"/>
    </source>
</evidence>
<sequence length="502" mass="57422">MYCQKCRTPLKLDGSLEELNPAAFKLLTDSAGSSPHQSTFERHSYSTERREEYERVAQNARLPAIKRNINSNRHATRPVPVAGSARDNPAMSFVMLTESQVVQDQDSRAEPTSNAPDLARKRSQRKPDQDTGPENQLSNKMETTTRLFEILSARSDIDHPICVECTELLVESLQKRLSNSTKERDAYVEFLRQANADIPSEEELQQAKTLLEETQAKEKAAFAELKQLEAEKAKMEEEILSLEAQSLELDEQEEEFWAERNDFATKLSGFQNERERINKRYENDFKQLERLRRANVYNDTFSIGHDGFFGTINGLRLGRLPDKPVEWAEINAAWGHTCLLLATVAEKLNFTFKGYELVPMGSTSKIRHYQSSRTPVSNDPSHQPKLICKEYDLFSSGEFSLGINIFNRKFDTAMVYFLECLSQLLSHARRTPLQGADGNTVEFPHVRYEIDRDKIGDHSIKLGTLNLNNQEESWTKACKSMLTCCKYLLAYTSNVSEVRRRP</sequence>
<proteinExistence type="inferred from homology"/>
<dbReference type="GO" id="GO:0043548">
    <property type="term" value="F:phosphatidylinositol 3-kinase binding"/>
    <property type="evidence" value="ECO:0007669"/>
    <property type="project" value="TreeGrafter"/>
</dbReference>